<protein>
    <submittedName>
        <fullName evidence="1">Uncharacterized protein</fullName>
    </submittedName>
</protein>
<dbReference type="EMBL" id="KN835368">
    <property type="protein sequence ID" value="KIK38897.1"/>
    <property type="molecule type" value="Genomic_DNA"/>
</dbReference>
<accession>A0A0D0AWZ9</accession>
<reference evidence="1 2" key="1">
    <citation type="submission" date="2014-04" db="EMBL/GenBank/DDBJ databases">
        <authorList>
            <consortium name="DOE Joint Genome Institute"/>
            <person name="Kuo A."/>
            <person name="Ruytinx J."/>
            <person name="Rineau F."/>
            <person name="Colpaert J."/>
            <person name="Kohler A."/>
            <person name="Nagy L.G."/>
            <person name="Floudas D."/>
            <person name="Copeland A."/>
            <person name="Barry K.W."/>
            <person name="Cichocki N."/>
            <person name="Veneault-Fourrey C."/>
            <person name="LaButti K."/>
            <person name="Lindquist E.A."/>
            <person name="Lipzen A."/>
            <person name="Lundell T."/>
            <person name="Morin E."/>
            <person name="Murat C."/>
            <person name="Sun H."/>
            <person name="Tunlid A."/>
            <person name="Henrissat B."/>
            <person name="Grigoriev I.V."/>
            <person name="Hibbett D.S."/>
            <person name="Martin F."/>
            <person name="Nordberg H.P."/>
            <person name="Cantor M.N."/>
            <person name="Hua S.X."/>
        </authorList>
    </citation>
    <scope>NUCLEOTIDE SEQUENCE [LARGE SCALE GENOMIC DNA]</scope>
    <source>
        <strain evidence="1 2">UH-Slu-Lm8-n1</strain>
    </source>
</reference>
<evidence type="ECO:0000313" key="1">
    <source>
        <dbReference type="EMBL" id="KIK38897.1"/>
    </source>
</evidence>
<sequence>MHRFPSAIPEHEDHMCTSDYYPCTIVHMTRETYLIIDHSNLPVMDQRQGLAWLGS</sequence>
<keyword evidence="2" id="KW-1185">Reference proteome</keyword>
<gene>
    <name evidence="1" type="ORF">CY34DRAFT_808875</name>
</gene>
<dbReference type="Proteomes" id="UP000054485">
    <property type="component" value="Unassembled WGS sequence"/>
</dbReference>
<evidence type="ECO:0000313" key="2">
    <source>
        <dbReference type="Proteomes" id="UP000054485"/>
    </source>
</evidence>
<dbReference type="InParanoid" id="A0A0D0AWZ9"/>
<proteinExistence type="predicted"/>
<organism evidence="1 2">
    <name type="scientific">Suillus luteus UH-Slu-Lm8-n1</name>
    <dbReference type="NCBI Taxonomy" id="930992"/>
    <lineage>
        <taxon>Eukaryota</taxon>
        <taxon>Fungi</taxon>
        <taxon>Dikarya</taxon>
        <taxon>Basidiomycota</taxon>
        <taxon>Agaricomycotina</taxon>
        <taxon>Agaricomycetes</taxon>
        <taxon>Agaricomycetidae</taxon>
        <taxon>Boletales</taxon>
        <taxon>Suillineae</taxon>
        <taxon>Suillaceae</taxon>
        <taxon>Suillus</taxon>
    </lineage>
</organism>
<reference evidence="2" key="2">
    <citation type="submission" date="2015-01" db="EMBL/GenBank/DDBJ databases">
        <title>Evolutionary Origins and Diversification of the Mycorrhizal Mutualists.</title>
        <authorList>
            <consortium name="DOE Joint Genome Institute"/>
            <consortium name="Mycorrhizal Genomics Consortium"/>
            <person name="Kohler A."/>
            <person name="Kuo A."/>
            <person name="Nagy L.G."/>
            <person name="Floudas D."/>
            <person name="Copeland A."/>
            <person name="Barry K.W."/>
            <person name="Cichocki N."/>
            <person name="Veneault-Fourrey C."/>
            <person name="LaButti K."/>
            <person name="Lindquist E.A."/>
            <person name="Lipzen A."/>
            <person name="Lundell T."/>
            <person name="Morin E."/>
            <person name="Murat C."/>
            <person name="Riley R."/>
            <person name="Ohm R."/>
            <person name="Sun H."/>
            <person name="Tunlid A."/>
            <person name="Henrissat B."/>
            <person name="Grigoriev I.V."/>
            <person name="Hibbett D.S."/>
            <person name="Martin F."/>
        </authorList>
    </citation>
    <scope>NUCLEOTIDE SEQUENCE [LARGE SCALE GENOMIC DNA]</scope>
    <source>
        <strain evidence="2">UH-Slu-Lm8-n1</strain>
    </source>
</reference>
<name>A0A0D0AWZ9_9AGAM</name>
<dbReference type="AlphaFoldDB" id="A0A0D0AWZ9"/>
<dbReference type="HOGENOM" id="CLU_3033949_0_0_1"/>